<evidence type="ECO:0000256" key="2">
    <source>
        <dbReference type="SAM" id="MobiDB-lite"/>
    </source>
</evidence>
<dbReference type="EMBL" id="CP029159">
    <property type="protein sequence ID" value="QKM69522.1"/>
    <property type="molecule type" value="Genomic_DNA"/>
</dbReference>
<dbReference type="GO" id="GO:0016491">
    <property type="term" value="F:oxidoreductase activity"/>
    <property type="evidence" value="ECO:0007669"/>
    <property type="project" value="UniProtKB-KW"/>
</dbReference>
<keyword evidence="5" id="KW-1185">Reference proteome</keyword>
<dbReference type="Pfam" id="PF01266">
    <property type="entry name" value="DAO"/>
    <property type="match status" value="1"/>
</dbReference>
<dbReference type="PANTHER" id="PTHR13847:SF287">
    <property type="entry name" value="FAD-DEPENDENT OXIDOREDUCTASE DOMAIN-CONTAINING PROTEIN 1"/>
    <property type="match status" value="1"/>
</dbReference>
<gene>
    <name evidence="4" type="ORF">STSU_022465</name>
</gene>
<proteinExistence type="predicted"/>
<feature type="domain" description="FAD dependent oxidoreductase" evidence="3">
    <location>
        <begin position="2"/>
        <end position="337"/>
    </location>
</feature>
<reference evidence="4 5" key="1">
    <citation type="journal article" date="2012" name="J. Bacteriol.">
        <title>Draft genome of Streptomyces tsukubaensis NRRL 18488, the producer of the clinically important immunosuppressant tacrolimus (FK506).</title>
        <authorList>
            <person name="Barreiro C."/>
            <person name="Prieto C."/>
            <person name="Sola-Landa A."/>
            <person name="Solera E."/>
            <person name="Martinez-Castro M."/>
            <person name="Perez-Redondo R."/>
            <person name="Garcia-Estrada C."/>
            <person name="Aparicio J.F."/>
            <person name="Fernandez-Martinez L.T."/>
            <person name="Santos-Aberturas J."/>
            <person name="Salehi-Najafabadi Z."/>
            <person name="Rodriguez-Garcia A."/>
            <person name="Tauch A."/>
            <person name="Martin J.F."/>
        </authorList>
    </citation>
    <scope>NUCLEOTIDE SEQUENCE [LARGE SCALE GENOMIC DNA]</scope>
    <source>
        <strain evidence="5">DSM 42081 / NBRC 108919 / NRRL 18488 / 9993</strain>
    </source>
</reference>
<accession>I2MZC9</accession>
<dbReference type="SUPFAM" id="SSF51905">
    <property type="entry name" value="FAD/NAD(P)-binding domain"/>
    <property type="match status" value="1"/>
</dbReference>
<evidence type="ECO:0000259" key="3">
    <source>
        <dbReference type="Pfam" id="PF01266"/>
    </source>
</evidence>
<evidence type="ECO:0000313" key="4">
    <source>
        <dbReference type="EMBL" id="QKM69522.1"/>
    </source>
</evidence>
<dbReference type="Proteomes" id="UP000005940">
    <property type="component" value="Chromosome"/>
</dbReference>
<dbReference type="Gene3D" id="3.50.50.60">
    <property type="entry name" value="FAD/NAD(P)-binding domain"/>
    <property type="match status" value="1"/>
</dbReference>
<feature type="region of interest" description="Disordered" evidence="2">
    <location>
        <begin position="341"/>
        <end position="362"/>
    </location>
</feature>
<keyword evidence="1" id="KW-0560">Oxidoreductase</keyword>
<dbReference type="Gene3D" id="3.30.9.10">
    <property type="entry name" value="D-Amino Acid Oxidase, subunit A, domain 2"/>
    <property type="match status" value="1"/>
</dbReference>
<sequence>MAVVGAGVIGTLIARELIAAEPGTSVTVLDRELIAGGASRRSAGLHFPRGASPAVRAMAAESQRYWAELAAARPELPVHPLPMTVVASRGAEAELREAYLPEAGLRPARGLPPQLTAVPEGSACWTGEGCQYADVPALTQAVAAELRPRVRFLEGVGVTGVAPGPAGTVLTLGSGGTLTAARTVLAPGPWTAHPAWRELLAPLGIRVKKIVALHLELPPSPDDGAIVFHDEDAFLLPYRHRGHWLFSYTCREWDVDPDAVDPGVSAVHRAEAVAVLRRYAPALADRCVSGRVFCDAYNPAGGPLVRPLTGDGTLLFAGAAGGSGYRLAPAIAAETVRLLTKRPAGRPPSTADLSPNRNQGPS</sequence>
<name>I2MZC9_STRT9</name>
<protein>
    <submittedName>
        <fullName evidence="4">FAD-binding oxidoreductase</fullName>
    </submittedName>
</protein>
<dbReference type="InterPro" id="IPR006076">
    <property type="entry name" value="FAD-dep_OxRdtase"/>
</dbReference>
<dbReference type="PANTHER" id="PTHR13847">
    <property type="entry name" value="SARCOSINE DEHYDROGENASE-RELATED"/>
    <property type="match status" value="1"/>
</dbReference>
<dbReference type="InterPro" id="IPR036188">
    <property type="entry name" value="FAD/NAD-bd_sf"/>
</dbReference>
<dbReference type="GO" id="GO:0005737">
    <property type="term" value="C:cytoplasm"/>
    <property type="evidence" value="ECO:0007669"/>
    <property type="project" value="TreeGrafter"/>
</dbReference>
<evidence type="ECO:0000256" key="1">
    <source>
        <dbReference type="ARBA" id="ARBA00023002"/>
    </source>
</evidence>
<dbReference type="AlphaFoldDB" id="I2MZC9"/>
<organism evidence="4 5">
    <name type="scientific">Streptomyces tsukubensis (strain DSM 42081 / NBRC 108919 / NRRL 18488 / 9993)</name>
    <dbReference type="NCBI Taxonomy" id="1114943"/>
    <lineage>
        <taxon>Bacteria</taxon>
        <taxon>Bacillati</taxon>
        <taxon>Actinomycetota</taxon>
        <taxon>Actinomycetes</taxon>
        <taxon>Kitasatosporales</taxon>
        <taxon>Streptomycetaceae</taxon>
        <taxon>Streptomyces</taxon>
    </lineage>
</organism>
<dbReference type="RefSeq" id="WP_006348918.1">
    <property type="nucleotide sequence ID" value="NZ_CP029159.1"/>
</dbReference>
<feature type="compositionally biased region" description="Polar residues" evidence="2">
    <location>
        <begin position="351"/>
        <end position="362"/>
    </location>
</feature>
<evidence type="ECO:0000313" key="5">
    <source>
        <dbReference type="Proteomes" id="UP000005940"/>
    </source>
</evidence>